<dbReference type="InterPro" id="IPR002068">
    <property type="entry name" value="A-crystallin/Hsp20_dom"/>
</dbReference>
<dbReference type="GO" id="GO:0034605">
    <property type="term" value="P:cellular response to heat"/>
    <property type="evidence" value="ECO:0007669"/>
    <property type="project" value="TreeGrafter"/>
</dbReference>
<dbReference type="CDD" id="cd06464">
    <property type="entry name" value="ACD_sHsps-like"/>
    <property type="match status" value="1"/>
</dbReference>
<organism evidence="13 14">
    <name type="scientific">Ziziphus jujuba</name>
    <name type="common">Chinese jujube</name>
    <name type="synonym">Ziziphus sativa</name>
    <dbReference type="NCBI Taxonomy" id="326968"/>
    <lineage>
        <taxon>Eukaryota</taxon>
        <taxon>Viridiplantae</taxon>
        <taxon>Streptophyta</taxon>
        <taxon>Embryophyta</taxon>
        <taxon>Tracheophyta</taxon>
        <taxon>Spermatophyta</taxon>
        <taxon>Magnoliopsida</taxon>
        <taxon>eudicotyledons</taxon>
        <taxon>Gunneridae</taxon>
        <taxon>Pentapetalae</taxon>
        <taxon>rosids</taxon>
        <taxon>fabids</taxon>
        <taxon>Rosales</taxon>
        <taxon>Rhamnaceae</taxon>
        <taxon>Paliureae</taxon>
        <taxon>Ziziphus</taxon>
    </lineage>
</organism>
<evidence type="ECO:0000256" key="9">
    <source>
        <dbReference type="RuleBase" id="RU003616"/>
    </source>
</evidence>
<keyword evidence="2" id="KW-1003">Cell membrane</keyword>
<accession>A0A6P4BUE0</accession>
<dbReference type="GeneID" id="107435867"/>
<keyword evidence="7 11" id="KW-0472">Membrane</keyword>
<dbReference type="Proteomes" id="UP001652623">
    <property type="component" value="Chromosome 8"/>
</dbReference>
<evidence type="ECO:0000256" key="6">
    <source>
        <dbReference type="ARBA" id="ARBA00022989"/>
    </source>
</evidence>
<evidence type="ECO:0000259" key="12">
    <source>
        <dbReference type="PROSITE" id="PS01031"/>
    </source>
</evidence>
<dbReference type="Gene3D" id="2.60.40.790">
    <property type="match status" value="1"/>
</dbReference>
<protein>
    <submittedName>
        <fullName evidence="14">Inactive protein RESTRICTED TEV MOVEMENT 2-like</fullName>
    </submittedName>
</protein>
<sequence>MAMRQRGTGYSTTRPRQTNRPIYEDFQPMSETKDEEGAQIVTFHLPGFLKEQIKLTAVHYPRIIRVQGERPLGNNKWRRFTKTVPIPQNCEVNKVHSKISNGVLTVFLPKKEITTKTSQPAAEKPKTTEATPSTSKASRTPRSSPPKTVADSDQQKAQKLQDDEKQKDDQGNINASLIGPQKVGVVEQRVAKGQEDLPPKGVSDAENYGKQSNDQKTIDHPLKNVVEKIDEKAKVQNSYLQEKERMKKSKESSTADISAVPKKVIEKEEEKEKKSVGTSTKEKQIKELLETSIKKDEGEKDEERKTLINIGGAVLVLVSFGVYVSYSLFGSLGKTKDA</sequence>
<dbReference type="Pfam" id="PF00011">
    <property type="entry name" value="HSP20"/>
    <property type="match status" value="1"/>
</dbReference>
<feature type="compositionally biased region" description="Basic and acidic residues" evidence="10">
    <location>
        <begin position="189"/>
        <end position="198"/>
    </location>
</feature>
<dbReference type="KEGG" id="zju:107435867"/>
<feature type="region of interest" description="Disordered" evidence="10">
    <location>
        <begin position="1"/>
        <end position="23"/>
    </location>
</feature>
<feature type="compositionally biased region" description="Polar residues" evidence="10">
    <location>
        <begin position="8"/>
        <end position="20"/>
    </location>
</feature>
<evidence type="ECO:0000313" key="13">
    <source>
        <dbReference type="Proteomes" id="UP001652623"/>
    </source>
</evidence>
<dbReference type="InterPro" id="IPR008978">
    <property type="entry name" value="HSP20-like_chaperone"/>
</dbReference>
<evidence type="ECO:0000313" key="14">
    <source>
        <dbReference type="RefSeq" id="XP_015902986.3"/>
    </source>
</evidence>
<dbReference type="AlphaFoldDB" id="A0A6P4BUE0"/>
<reference evidence="14" key="1">
    <citation type="submission" date="2025-08" db="UniProtKB">
        <authorList>
            <consortium name="RefSeq"/>
        </authorList>
    </citation>
    <scope>IDENTIFICATION</scope>
    <source>
        <tissue evidence="14">Seedling</tissue>
    </source>
</reference>
<evidence type="ECO:0000256" key="5">
    <source>
        <dbReference type="ARBA" id="ARBA00022821"/>
    </source>
</evidence>
<evidence type="ECO:0000256" key="8">
    <source>
        <dbReference type="PROSITE-ProRule" id="PRU00285"/>
    </source>
</evidence>
<dbReference type="FunCoup" id="A0A6P4BUE0">
    <property type="interactions" value="129"/>
</dbReference>
<keyword evidence="3 11" id="KW-0812">Transmembrane</keyword>
<keyword evidence="13" id="KW-1185">Reference proteome</keyword>
<feature type="region of interest" description="Disordered" evidence="10">
    <location>
        <begin position="115"/>
        <end position="218"/>
    </location>
</feature>
<evidence type="ECO:0000256" key="11">
    <source>
        <dbReference type="SAM" id="Phobius"/>
    </source>
</evidence>
<keyword evidence="5" id="KW-0611">Plant defense</keyword>
<gene>
    <name evidence="14" type="primary">LOC107435867</name>
</gene>
<dbReference type="PANTHER" id="PTHR43670:SF121">
    <property type="entry name" value="PROTEIN RESTRICTED TEV MOVEMENT 2"/>
    <property type="match status" value="1"/>
</dbReference>
<comment type="subcellular location">
    <subcellularLocation>
        <location evidence="1">Cell membrane</location>
        <topology evidence="1">Single-pass membrane protein</topology>
    </subcellularLocation>
</comment>
<evidence type="ECO:0000256" key="10">
    <source>
        <dbReference type="SAM" id="MobiDB-lite"/>
    </source>
</evidence>
<dbReference type="RefSeq" id="XP_015902986.3">
    <property type="nucleotide sequence ID" value="XM_016047500.4"/>
</dbReference>
<evidence type="ECO:0000256" key="7">
    <source>
        <dbReference type="ARBA" id="ARBA00023136"/>
    </source>
</evidence>
<dbReference type="GO" id="GO:0006952">
    <property type="term" value="P:defense response"/>
    <property type="evidence" value="ECO:0007669"/>
    <property type="project" value="UniProtKB-KW"/>
</dbReference>
<dbReference type="PANTHER" id="PTHR43670">
    <property type="entry name" value="HEAT SHOCK PROTEIN 26"/>
    <property type="match status" value="1"/>
</dbReference>
<evidence type="ECO:0000256" key="1">
    <source>
        <dbReference type="ARBA" id="ARBA00004162"/>
    </source>
</evidence>
<feature type="compositionally biased region" description="Basic and acidic residues" evidence="10">
    <location>
        <begin position="153"/>
        <end position="170"/>
    </location>
</feature>
<keyword evidence="4" id="KW-0677">Repeat</keyword>
<evidence type="ECO:0000256" key="2">
    <source>
        <dbReference type="ARBA" id="ARBA00022475"/>
    </source>
</evidence>
<feature type="domain" description="SHSP" evidence="12">
    <location>
        <begin position="20"/>
        <end position="125"/>
    </location>
</feature>
<comment type="similarity">
    <text evidence="8 9">Belongs to the small heat shock protein (HSP20) family.</text>
</comment>
<evidence type="ECO:0000256" key="3">
    <source>
        <dbReference type="ARBA" id="ARBA00022692"/>
    </source>
</evidence>
<proteinExistence type="inferred from homology"/>
<keyword evidence="6 11" id="KW-1133">Transmembrane helix</keyword>
<evidence type="ECO:0000256" key="4">
    <source>
        <dbReference type="ARBA" id="ARBA00022737"/>
    </source>
</evidence>
<feature type="transmembrane region" description="Helical" evidence="11">
    <location>
        <begin position="307"/>
        <end position="329"/>
    </location>
</feature>
<dbReference type="InParanoid" id="A0A6P4BUE0"/>
<dbReference type="SUPFAM" id="SSF49764">
    <property type="entry name" value="HSP20-like chaperones"/>
    <property type="match status" value="1"/>
</dbReference>
<feature type="compositionally biased region" description="Polar residues" evidence="10">
    <location>
        <begin position="128"/>
        <end position="146"/>
    </location>
</feature>
<name>A0A6P4BUE0_ZIZJJ</name>
<dbReference type="GO" id="GO:0005886">
    <property type="term" value="C:plasma membrane"/>
    <property type="evidence" value="ECO:0007669"/>
    <property type="project" value="UniProtKB-SubCell"/>
</dbReference>
<dbReference type="PROSITE" id="PS01031">
    <property type="entry name" value="SHSP"/>
    <property type="match status" value="1"/>
</dbReference>